<dbReference type="EMBL" id="JBHRZT010000073">
    <property type="protein sequence ID" value="MFC3886393.1"/>
    <property type="molecule type" value="Genomic_DNA"/>
</dbReference>
<dbReference type="Gene3D" id="3.40.50.10490">
    <property type="entry name" value="Glucose-6-phosphate isomerase like protein, domain 1"/>
    <property type="match status" value="1"/>
</dbReference>
<reference evidence="3" key="1">
    <citation type="journal article" date="2019" name="Int. J. Syst. Evol. Microbiol.">
        <title>The Global Catalogue of Microorganisms (GCM) 10K type strain sequencing project: providing services to taxonomists for standard genome sequencing and annotation.</title>
        <authorList>
            <consortium name="The Broad Institute Genomics Platform"/>
            <consortium name="The Broad Institute Genome Sequencing Center for Infectious Disease"/>
            <person name="Wu L."/>
            <person name="Ma J."/>
        </authorList>
    </citation>
    <scope>NUCLEOTIDE SEQUENCE [LARGE SCALE GENOMIC DNA]</scope>
    <source>
        <strain evidence="3">CCUG 61889</strain>
    </source>
</reference>
<keyword evidence="3" id="KW-1185">Reference proteome</keyword>
<feature type="domain" description="DUF2529" evidence="1">
    <location>
        <begin position="1"/>
        <end position="170"/>
    </location>
</feature>
<dbReference type="InterPro" id="IPR019676">
    <property type="entry name" value="DUF2529"/>
</dbReference>
<sequence length="174" mass="19510">MLKIFTTQLTGYFKRIQEQEEFHIEDGARILAQASIGDGTIYIYGTDEMQAVGLEATMGPEPLPGAKLMASVDEVENVDRVLLVSRFSSDPHMISVAQQLQKKNIPIVGISVLEHKENSPSLEEFVDVHIDTKLLKPLIPDEEGNRYGFPAIMTALYAYYGLYLTVKEIIAEYE</sequence>
<comment type="caution">
    <text evidence="2">The sequence shown here is derived from an EMBL/GenBank/DDBJ whole genome shotgun (WGS) entry which is preliminary data.</text>
</comment>
<evidence type="ECO:0000259" key="1">
    <source>
        <dbReference type="Pfam" id="PF10740"/>
    </source>
</evidence>
<evidence type="ECO:0000313" key="3">
    <source>
        <dbReference type="Proteomes" id="UP001595752"/>
    </source>
</evidence>
<protein>
    <submittedName>
        <fullName evidence="2">DUF2529 domain-containing protein</fullName>
    </submittedName>
</protein>
<proteinExistence type="predicted"/>
<name>A0ABV8B7S6_9BACI</name>
<organism evidence="2 3">
    <name type="scientific">Bacillus songklensis</name>
    <dbReference type="NCBI Taxonomy" id="1069116"/>
    <lineage>
        <taxon>Bacteria</taxon>
        <taxon>Bacillati</taxon>
        <taxon>Bacillota</taxon>
        <taxon>Bacilli</taxon>
        <taxon>Bacillales</taxon>
        <taxon>Bacillaceae</taxon>
        <taxon>Bacillus</taxon>
    </lineage>
</organism>
<dbReference type="Proteomes" id="UP001595752">
    <property type="component" value="Unassembled WGS sequence"/>
</dbReference>
<gene>
    <name evidence="2" type="ORF">ACFOU2_24055</name>
</gene>
<evidence type="ECO:0000313" key="2">
    <source>
        <dbReference type="EMBL" id="MFC3886393.1"/>
    </source>
</evidence>
<dbReference type="RefSeq" id="WP_377918820.1">
    <property type="nucleotide sequence ID" value="NZ_JBHRZT010000073.1"/>
</dbReference>
<dbReference type="Pfam" id="PF10740">
    <property type="entry name" value="DUF2529"/>
    <property type="match status" value="1"/>
</dbReference>
<accession>A0ABV8B7S6</accession>